<dbReference type="RefSeq" id="WP_150973375.1">
    <property type="nucleotide sequence ID" value="NZ_VZDO01000023.1"/>
</dbReference>
<keyword evidence="10" id="KW-1185">Reference proteome</keyword>
<proteinExistence type="inferred from homology"/>
<dbReference type="Gene3D" id="3.40.50.1980">
    <property type="entry name" value="Nitrogenase molybdenum iron protein domain"/>
    <property type="match status" value="2"/>
</dbReference>
<evidence type="ECO:0000256" key="7">
    <source>
        <dbReference type="SAM" id="MobiDB-lite"/>
    </source>
</evidence>
<evidence type="ECO:0000256" key="6">
    <source>
        <dbReference type="RuleBase" id="RU003512"/>
    </source>
</evidence>
<sequence length="310" mass="33318">MTLKRIALALGCATALMAATPAAFAKTLDVVASISVLGDVVKEVGGDHVDVTTLVGPNGDPHEYEPAPDDAKHLKAADVVFVSGIGLEGWMDRLITASGYAGQPVVASANVKPREMSEEEGHDHAAEGADHDHEQDPHVWNDPKNVESWVEVIEAALAKADPEDAASFKANAERYTAELRKLDEYAKAEIGRTPKEDRKILTSHDAFGYFGDAYGVTFLAPQGLSTETEASAQNVARLIDQIKAEKITTYFFENSNDPRLVRQVAEATGAKPGGELYVESLSAKDGPAPTYLKMFHYNVDQIVAALAKTN</sequence>
<dbReference type="InterPro" id="IPR006127">
    <property type="entry name" value="ZnuA-like"/>
</dbReference>
<feature type="chain" id="PRO_5030786291" evidence="8">
    <location>
        <begin position="26"/>
        <end position="310"/>
    </location>
</feature>
<dbReference type="InterPro" id="IPR050492">
    <property type="entry name" value="Bact_metal-bind_prot9"/>
</dbReference>
<evidence type="ECO:0000256" key="2">
    <source>
        <dbReference type="ARBA" id="ARBA00011028"/>
    </source>
</evidence>
<dbReference type="PRINTS" id="PR00691">
    <property type="entry name" value="ADHESINB"/>
</dbReference>
<evidence type="ECO:0000313" key="9">
    <source>
        <dbReference type="EMBL" id="KAB0676421.1"/>
    </source>
</evidence>
<evidence type="ECO:0000256" key="3">
    <source>
        <dbReference type="ARBA" id="ARBA00022448"/>
    </source>
</evidence>
<comment type="similarity">
    <text evidence="2 6">Belongs to the bacterial solute-binding protein 9 family.</text>
</comment>
<keyword evidence="3 6" id="KW-0813">Transport</keyword>
<reference evidence="9 10" key="1">
    <citation type="submission" date="2019-09" db="EMBL/GenBank/DDBJ databases">
        <title>YIM 132180 draft genome.</title>
        <authorList>
            <person name="Zhang K."/>
        </authorList>
    </citation>
    <scope>NUCLEOTIDE SEQUENCE [LARGE SCALE GENOMIC DNA]</scope>
    <source>
        <strain evidence="9 10">YIM 132180</strain>
    </source>
</reference>
<dbReference type="CDD" id="cd01137">
    <property type="entry name" value="PsaA"/>
    <property type="match status" value="1"/>
</dbReference>
<feature type="region of interest" description="Disordered" evidence="7">
    <location>
        <begin position="110"/>
        <end position="137"/>
    </location>
</feature>
<feature type="signal peptide" evidence="8">
    <location>
        <begin position="1"/>
        <end position="25"/>
    </location>
</feature>
<dbReference type="GO" id="GO:0046872">
    <property type="term" value="F:metal ion binding"/>
    <property type="evidence" value="ECO:0007669"/>
    <property type="project" value="UniProtKB-KW"/>
</dbReference>
<dbReference type="AlphaFoldDB" id="A0A7V7PKJ3"/>
<evidence type="ECO:0000256" key="8">
    <source>
        <dbReference type="SAM" id="SignalP"/>
    </source>
</evidence>
<dbReference type="SUPFAM" id="SSF53807">
    <property type="entry name" value="Helical backbone' metal receptor"/>
    <property type="match status" value="1"/>
</dbReference>
<evidence type="ECO:0000256" key="5">
    <source>
        <dbReference type="ARBA" id="ARBA00022729"/>
    </source>
</evidence>
<dbReference type="GO" id="GO:0030001">
    <property type="term" value="P:metal ion transport"/>
    <property type="evidence" value="ECO:0007669"/>
    <property type="project" value="InterPro"/>
</dbReference>
<dbReference type="Pfam" id="PF01297">
    <property type="entry name" value="ZnuA"/>
    <property type="match status" value="1"/>
</dbReference>
<feature type="compositionally biased region" description="Basic and acidic residues" evidence="7">
    <location>
        <begin position="112"/>
        <end position="137"/>
    </location>
</feature>
<dbReference type="InterPro" id="IPR006128">
    <property type="entry name" value="Lipoprotein_PsaA-like"/>
</dbReference>
<evidence type="ECO:0000256" key="1">
    <source>
        <dbReference type="ARBA" id="ARBA00004196"/>
    </source>
</evidence>
<protein>
    <submittedName>
        <fullName evidence="9">Metal ABC transporter substrate-binding protein</fullName>
    </submittedName>
</protein>
<dbReference type="GO" id="GO:0030313">
    <property type="term" value="C:cell envelope"/>
    <property type="evidence" value="ECO:0007669"/>
    <property type="project" value="UniProtKB-SubCell"/>
</dbReference>
<comment type="subcellular location">
    <subcellularLocation>
        <location evidence="1">Cell envelope</location>
    </subcellularLocation>
</comment>
<accession>A0A7V7PKJ3</accession>
<name>A0A7V7PKJ3_9HYPH</name>
<dbReference type="GO" id="GO:0007155">
    <property type="term" value="P:cell adhesion"/>
    <property type="evidence" value="ECO:0007669"/>
    <property type="project" value="InterPro"/>
</dbReference>
<comment type="caution">
    <text evidence="9">The sequence shown here is derived from an EMBL/GenBank/DDBJ whole genome shotgun (WGS) entry which is preliminary data.</text>
</comment>
<gene>
    <name evidence="9" type="ORF">F6X38_21225</name>
</gene>
<dbReference type="EMBL" id="VZDO01000023">
    <property type="protein sequence ID" value="KAB0676421.1"/>
    <property type="molecule type" value="Genomic_DNA"/>
</dbReference>
<evidence type="ECO:0000256" key="4">
    <source>
        <dbReference type="ARBA" id="ARBA00022723"/>
    </source>
</evidence>
<keyword evidence="4" id="KW-0479">Metal-binding</keyword>
<dbReference type="InterPro" id="IPR006129">
    <property type="entry name" value="AdhesinB"/>
</dbReference>
<dbReference type="PANTHER" id="PTHR42953:SF1">
    <property type="entry name" value="METAL-BINDING PROTEIN HI_0362-RELATED"/>
    <property type="match status" value="1"/>
</dbReference>
<organism evidence="9 10">
    <name type="scientific">Plantimonas leprariae</name>
    <dbReference type="NCBI Taxonomy" id="2615207"/>
    <lineage>
        <taxon>Bacteria</taxon>
        <taxon>Pseudomonadati</taxon>
        <taxon>Pseudomonadota</taxon>
        <taxon>Alphaproteobacteria</taxon>
        <taxon>Hyphomicrobiales</taxon>
        <taxon>Aurantimonadaceae</taxon>
        <taxon>Plantimonas</taxon>
    </lineage>
</organism>
<evidence type="ECO:0000313" key="10">
    <source>
        <dbReference type="Proteomes" id="UP000432089"/>
    </source>
</evidence>
<dbReference type="Proteomes" id="UP000432089">
    <property type="component" value="Unassembled WGS sequence"/>
</dbReference>
<dbReference type="PRINTS" id="PR00690">
    <property type="entry name" value="ADHESNFAMILY"/>
</dbReference>
<keyword evidence="5 8" id="KW-0732">Signal</keyword>
<dbReference type="PANTHER" id="PTHR42953">
    <property type="entry name" value="HIGH-AFFINITY ZINC UPTAKE SYSTEM PROTEIN ZNUA-RELATED"/>
    <property type="match status" value="1"/>
</dbReference>